<evidence type="ECO:0000256" key="4">
    <source>
        <dbReference type="PIRSR" id="PIRSR006806-1"/>
    </source>
</evidence>
<dbReference type="Proteomes" id="UP000031057">
    <property type="component" value="Unassembled WGS sequence"/>
</dbReference>
<sequence length="200" mass="21822">MDPSPPNLPADDKKALRKAFRKTRAEHVAALPGGLRALVLNRPPAPVVEMFPASATVGIYHAVGSEAPTHGWARWLTENGFKTALPWFAGRDADMEFRCWDNPWDDEALLSGPWGALQPPAGNALVVPEVLVVPLLAFTASGLRLGQGGGHYDRWLDAHPQVPAIGLAWDCQIAEELPHEPHDRHLAAVVTPTRIYEGRM</sequence>
<dbReference type="NCBIfam" id="TIGR02727">
    <property type="entry name" value="MTHFS_bact"/>
    <property type="match status" value="1"/>
</dbReference>
<dbReference type="GO" id="GO:0030272">
    <property type="term" value="F:5-formyltetrahydrofolate cyclo-ligase activity"/>
    <property type="evidence" value="ECO:0007669"/>
    <property type="project" value="UniProtKB-EC"/>
</dbReference>
<dbReference type="Gene3D" id="3.40.50.10420">
    <property type="entry name" value="NagB/RpiA/CoA transferase-like"/>
    <property type="match status" value="1"/>
</dbReference>
<proteinExistence type="inferred from homology"/>
<protein>
    <recommendedName>
        <fullName evidence="5">5-formyltetrahydrofolate cyclo-ligase</fullName>
        <ecNumber evidence="5">6.3.3.2</ecNumber>
    </recommendedName>
</protein>
<dbReference type="Pfam" id="PF01812">
    <property type="entry name" value="5-FTHF_cyc-lig"/>
    <property type="match status" value="1"/>
</dbReference>
<evidence type="ECO:0000313" key="6">
    <source>
        <dbReference type="EMBL" id="KHK91367.1"/>
    </source>
</evidence>
<dbReference type="InterPro" id="IPR024185">
    <property type="entry name" value="FTHF_cligase-like_sf"/>
</dbReference>
<comment type="catalytic activity">
    <reaction evidence="5">
        <text>(6S)-5-formyl-5,6,7,8-tetrahydrofolate + ATP = (6R)-5,10-methenyltetrahydrofolate + ADP + phosphate</text>
        <dbReference type="Rhea" id="RHEA:10488"/>
        <dbReference type="ChEBI" id="CHEBI:30616"/>
        <dbReference type="ChEBI" id="CHEBI:43474"/>
        <dbReference type="ChEBI" id="CHEBI:57455"/>
        <dbReference type="ChEBI" id="CHEBI:57457"/>
        <dbReference type="ChEBI" id="CHEBI:456216"/>
        <dbReference type="EC" id="6.3.3.2"/>
    </reaction>
</comment>
<comment type="caution">
    <text evidence="6">The sequence shown here is derived from an EMBL/GenBank/DDBJ whole genome shotgun (WGS) entry which is preliminary data.</text>
</comment>
<gene>
    <name evidence="6" type="ORF">LK12_10915</name>
</gene>
<dbReference type="PANTHER" id="PTHR23407:SF1">
    <property type="entry name" value="5-FORMYLTETRAHYDROFOLATE CYCLO-LIGASE"/>
    <property type="match status" value="1"/>
</dbReference>
<dbReference type="InterPro" id="IPR002698">
    <property type="entry name" value="FTHF_cligase"/>
</dbReference>
<dbReference type="PANTHER" id="PTHR23407">
    <property type="entry name" value="ATPASE INHIBITOR/5-FORMYLTETRAHYDROFOLATE CYCLO-LIGASE"/>
    <property type="match status" value="1"/>
</dbReference>
<dbReference type="GO" id="GO:0009396">
    <property type="term" value="P:folic acid-containing compound biosynthetic process"/>
    <property type="evidence" value="ECO:0007669"/>
    <property type="project" value="TreeGrafter"/>
</dbReference>
<evidence type="ECO:0000256" key="3">
    <source>
        <dbReference type="ARBA" id="ARBA00022840"/>
    </source>
</evidence>
<reference evidence="6 7" key="1">
    <citation type="submission" date="2014-10" db="EMBL/GenBank/DDBJ databases">
        <title>Genome sequence of Novosphingobium malaysiense MUSC 273(T).</title>
        <authorList>
            <person name="Lee L.-H."/>
        </authorList>
    </citation>
    <scope>NUCLEOTIDE SEQUENCE [LARGE SCALE GENOMIC DNA]</scope>
    <source>
        <strain evidence="6 7">MUSC 273</strain>
    </source>
</reference>
<dbReference type="RefSeq" id="WP_039283386.1">
    <property type="nucleotide sequence ID" value="NZ_JTDI01000003.1"/>
</dbReference>
<feature type="binding site" evidence="4">
    <location>
        <begin position="144"/>
        <end position="152"/>
    </location>
    <ligand>
        <name>ATP</name>
        <dbReference type="ChEBI" id="CHEBI:30616"/>
    </ligand>
</feature>
<keyword evidence="5" id="KW-0460">Magnesium</keyword>
<dbReference type="InterPro" id="IPR037171">
    <property type="entry name" value="NagB/RpiA_transferase-like"/>
</dbReference>
<accession>A0A0B1ZQ85</accession>
<keyword evidence="3 4" id="KW-0067">ATP-binding</keyword>
<dbReference type="STRING" id="1348853.LK12_10915"/>
<evidence type="ECO:0000313" key="7">
    <source>
        <dbReference type="Proteomes" id="UP000031057"/>
    </source>
</evidence>
<dbReference type="SUPFAM" id="SSF100950">
    <property type="entry name" value="NagB/RpiA/CoA transferase-like"/>
    <property type="match status" value="1"/>
</dbReference>
<feature type="binding site" evidence="4">
    <location>
        <position position="66"/>
    </location>
    <ligand>
        <name>substrate</name>
    </ligand>
</feature>
<organism evidence="6 7">
    <name type="scientific">Novosphingobium malaysiense</name>
    <dbReference type="NCBI Taxonomy" id="1348853"/>
    <lineage>
        <taxon>Bacteria</taxon>
        <taxon>Pseudomonadati</taxon>
        <taxon>Pseudomonadota</taxon>
        <taxon>Alphaproteobacteria</taxon>
        <taxon>Sphingomonadales</taxon>
        <taxon>Sphingomonadaceae</taxon>
        <taxon>Novosphingobium</taxon>
    </lineage>
</organism>
<keyword evidence="6" id="KW-0436">Ligase</keyword>
<evidence type="ECO:0000256" key="2">
    <source>
        <dbReference type="ARBA" id="ARBA00022741"/>
    </source>
</evidence>
<comment type="similarity">
    <text evidence="1 5">Belongs to the 5-formyltetrahydrofolate cyclo-ligase family.</text>
</comment>
<dbReference type="GO" id="GO:0046872">
    <property type="term" value="F:metal ion binding"/>
    <property type="evidence" value="ECO:0007669"/>
    <property type="project" value="UniProtKB-KW"/>
</dbReference>
<evidence type="ECO:0000256" key="1">
    <source>
        <dbReference type="ARBA" id="ARBA00010638"/>
    </source>
</evidence>
<dbReference type="EC" id="6.3.3.2" evidence="5"/>
<evidence type="ECO:0000256" key="5">
    <source>
        <dbReference type="RuleBase" id="RU361279"/>
    </source>
</evidence>
<feature type="binding site" evidence="4">
    <location>
        <begin position="13"/>
        <end position="17"/>
    </location>
    <ligand>
        <name>ATP</name>
        <dbReference type="ChEBI" id="CHEBI:30616"/>
    </ligand>
</feature>
<dbReference type="PIRSF" id="PIRSF006806">
    <property type="entry name" value="FTHF_cligase"/>
    <property type="match status" value="1"/>
</dbReference>
<dbReference type="GO" id="GO:0005524">
    <property type="term" value="F:ATP binding"/>
    <property type="evidence" value="ECO:0007669"/>
    <property type="project" value="UniProtKB-KW"/>
</dbReference>
<keyword evidence="7" id="KW-1185">Reference proteome</keyword>
<comment type="cofactor">
    <cofactor evidence="5">
        <name>Mg(2+)</name>
        <dbReference type="ChEBI" id="CHEBI:18420"/>
    </cofactor>
</comment>
<dbReference type="OrthoDB" id="9801938at2"/>
<keyword evidence="5" id="KW-0479">Metal-binding</keyword>
<keyword evidence="2 4" id="KW-0547">Nucleotide-binding</keyword>
<dbReference type="GO" id="GO:0035999">
    <property type="term" value="P:tetrahydrofolate interconversion"/>
    <property type="evidence" value="ECO:0007669"/>
    <property type="project" value="TreeGrafter"/>
</dbReference>
<dbReference type="EMBL" id="JTDI01000003">
    <property type="protein sequence ID" value="KHK91367.1"/>
    <property type="molecule type" value="Genomic_DNA"/>
</dbReference>
<dbReference type="AlphaFoldDB" id="A0A0B1ZQ85"/>
<name>A0A0B1ZQ85_9SPHN</name>